<dbReference type="Pfam" id="PF05567">
    <property type="entry name" value="T4P_PilY1"/>
    <property type="match status" value="1"/>
</dbReference>
<dbReference type="EMBL" id="NOZQ01000112">
    <property type="protein sequence ID" value="OYD15542.1"/>
    <property type="molecule type" value="Genomic_DNA"/>
</dbReference>
<proteinExistence type="predicted"/>
<protein>
    <recommendedName>
        <fullName evidence="3">PilY1 beta-propeller domain-containing protein</fullName>
    </recommendedName>
</protein>
<evidence type="ECO:0000256" key="2">
    <source>
        <dbReference type="ARBA" id="ARBA00022837"/>
    </source>
</evidence>
<dbReference type="AlphaFoldDB" id="A0A235BTN6"/>
<evidence type="ECO:0000313" key="4">
    <source>
        <dbReference type="EMBL" id="OYD15542.1"/>
    </source>
</evidence>
<dbReference type="GO" id="GO:0046872">
    <property type="term" value="F:metal ion binding"/>
    <property type="evidence" value="ECO:0007669"/>
    <property type="project" value="UniProtKB-KW"/>
</dbReference>
<gene>
    <name evidence="4" type="ORF">CH333_05490</name>
</gene>
<keyword evidence="1" id="KW-0479">Metal-binding</keyword>
<feature type="domain" description="PilY1 beta-propeller" evidence="3">
    <location>
        <begin position="4"/>
        <end position="254"/>
    </location>
</feature>
<evidence type="ECO:0000259" key="3">
    <source>
        <dbReference type="Pfam" id="PF05567"/>
    </source>
</evidence>
<sequence length="372" mass="41404">MRESHQYMVDASPSAADVWIPSGPLDFTKDEDEWRTILVCGERGGGNYYFSLDITDTHNPSYMWEFTDTELGETWSKARISKIRIKETGAARDKWVTVFGGGYSSTNEKGKALYILDIVGADTIFKYDNTDNADIQYSFPSSPNVLDMPPLDNFVDRVYIGDMGGQMWRFDVSDSNTSSWTGRVIFSAPTAGTGNPIFYPPALSFDEDDNLWVFFGTGDRENPREASSHNRFYGVIDGGTSLKEANLENITAGGSPPFTNGWYIRLDKGESVLAGTAVLGGTVYFTTYQAMELDDPCAIKGMAKLFKVDFTRGTFTVDTIGTSLPTTPQLIVSPEGTLTIMISLAEGFVYSETTELPTPFKRTKYWREIRPY</sequence>
<organism evidence="4 5">
    <name type="scientific">candidate division WOR-3 bacterium JGI_Cruoil_03_44_89</name>
    <dbReference type="NCBI Taxonomy" id="1973748"/>
    <lineage>
        <taxon>Bacteria</taxon>
        <taxon>Bacteria division WOR-3</taxon>
    </lineage>
</organism>
<reference evidence="4 5" key="1">
    <citation type="submission" date="2017-07" db="EMBL/GenBank/DDBJ databases">
        <title>Recovery of genomes from metagenomes via a dereplication, aggregation, and scoring strategy.</title>
        <authorList>
            <person name="Sieber C.M."/>
            <person name="Probst A.J."/>
            <person name="Sharrar A."/>
            <person name="Thomas B.C."/>
            <person name="Hess M."/>
            <person name="Tringe S.G."/>
            <person name="Banfield J.F."/>
        </authorList>
    </citation>
    <scope>NUCLEOTIDE SEQUENCE [LARGE SCALE GENOMIC DNA]</scope>
    <source>
        <strain evidence="4">JGI_Cruoil_03_44_89</strain>
    </source>
</reference>
<dbReference type="Proteomes" id="UP000215215">
    <property type="component" value="Unassembled WGS sequence"/>
</dbReference>
<comment type="caution">
    <text evidence="4">The sequence shown here is derived from an EMBL/GenBank/DDBJ whole genome shotgun (WGS) entry which is preliminary data.</text>
</comment>
<keyword evidence="2" id="KW-0106">Calcium</keyword>
<accession>A0A235BTN6</accession>
<name>A0A235BTN6_UNCW3</name>
<evidence type="ECO:0000256" key="1">
    <source>
        <dbReference type="ARBA" id="ARBA00022723"/>
    </source>
</evidence>
<evidence type="ECO:0000313" key="5">
    <source>
        <dbReference type="Proteomes" id="UP000215215"/>
    </source>
</evidence>
<dbReference type="InterPro" id="IPR008707">
    <property type="entry name" value="B-propeller_PilY1"/>
</dbReference>